<dbReference type="Pfam" id="PF00078">
    <property type="entry name" value="RVT_1"/>
    <property type="match status" value="1"/>
</dbReference>
<dbReference type="InterPro" id="IPR043502">
    <property type="entry name" value="DNA/RNA_pol_sf"/>
</dbReference>
<name>A0ABQ8TMD9_PERAM</name>
<dbReference type="Gene3D" id="3.30.70.270">
    <property type="match status" value="1"/>
</dbReference>
<evidence type="ECO:0000313" key="4">
    <source>
        <dbReference type="Proteomes" id="UP001148838"/>
    </source>
</evidence>
<dbReference type="InterPro" id="IPR043128">
    <property type="entry name" value="Rev_trsase/Diguanyl_cyclase"/>
</dbReference>
<dbReference type="PANTHER" id="PTHR47027">
    <property type="entry name" value="REVERSE TRANSCRIPTASE DOMAIN-CONTAINING PROTEIN"/>
    <property type="match status" value="1"/>
</dbReference>
<keyword evidence="4" id="KW-1185">Reference proteome</keyword>
<dbReference type="SUPFAM" id="SSF56672">
    <property type="entry name" value="DNA/RNA polymerases"/>
    <property type="match status" value="1"/>
</dbReference>
<gene>
    <name evidence="3" type="ORF">ANN_13582</name>
</gene>
<evidence type="ECO:0000256" key="1">
    <source>
        <dbReference type="SAM" id="MobiDB-lite"/>
    </source>
</evidence>
<protein>
    <recommendedName>
        <fullName evidence="2">Reverse transcriptase domain-containing protein</fullName>
    </recommendedName>
</protein>
<organism evidence="3 4">
    <name type="scientific">Periplaneta americana</name>
    <name type="common">American cockroach</name>
    <name type="synonym">Blatta americana</name>
    <dbReference type="NCBI Taxonomy" id="6978"/>
    <lineage>
        <taxon>Eukaryota</taxon>
        <taxon>Metazoa</taxon>
        <taxon>Ecdysozoa</taxon>
        <taxon>Arthropoda</taxon>
        <taxon>Hexapoda</taxon>
        <taxon>Insecta</taxon>
        <taxon>Pterygota</taxon>
        <taxon>Neoptera</taxon>
        <taxon>Polyneoptera</taxon>
        <taxon>Dictyoptera</taxon>
        <taxon>Blattodea</taxon>
        <taxon>Blattoidea</taxon>
        <taxon>Blattidae</taxon>
        <taxon>Blattinae</taxon>
        <taxon>Periplaneta</taxon>
    </lineage>
</organism>
<reference evidence="3 4" key="1">
    <citation type="journal article" date="2022" name="Allergy">
        <title>Genome assembly and annotation of Periplaneta americana reveal a comprehensive cockroach allergen profile.</title>
        <authorList>
            <person name="Wang L."/>
            <person name="Xiong Q."/>
            <person name="Saelim N."/>
            <person name="Wang L."/>
            <person name="Nong W."/>
            <person name="Wan A.T."/>
            <person name="Shi M."/>
            <person name="Liu X."/>
            <person name="Cao Q."/>
            <person name="Hui J.H.L."/>
            <person name="Sookrung N."/>
            <person name="Leung T.F."/>
            <person name="Tungtrongchitr A."/>
            <person name="Tsui S.K.W."/>
        </authorList>
    </citation>
    <scope>NUCLEOTIDE SEQUENCE [LARGE SCALE GENOMIC DNA]</scope>
    <source>
        <strain evidence="3">PWHHKU_190912</strain>
    </source>
</reference>
<comment type="caution">
    <text evidence="3">The sequence shown here is derived from an EMBL/GenBank/DDBJ whole genome shotgun (WGS) entry which is preliminary data.</text>
</comment>
<sequence>MSPGSSTESYPAFARIGLRENPGKNLNQALSNQGVEHKYINILTKLYGDSHATVMTEREGQTFRIERGVRQGDPISPKLFTSLLEDIFRKLKWKKRHGININGHRLTNLRFADDIVLFAKNATDLQEMIQELSDCSAHAGLSMNMEKPKSRRTANHNQSKSTHPDYITNHNPRSEELTGTRQIHVETELPHLFRIPRIPSSTYSNSVVFGQNIITPKWPFPAIYTYRTDSYGVAAVKSLPSEQLLEDILFIDSNFKIVSKSIILLESSKLQLSEALYIVDKVSQIVIQINNSLISEKVKCKLRNIIAKNSAYSQLRIINNVPSGHDKTSEVGVLKRSDFPFFKYIPLQFGPMMISNRNTVVSVKNYVVSVKCVVSVKKYVVSVKCAVAARIRKDKKILKATRNSLVGLGLKFIMPCRQGKVFLAVDGSYCFSVEDINLLNVVKLFPNVKRSDRLPVKTQNESCSDSYDALVQYHIREGDGNVIKVITGRDEDEMAGVDMHIERGFAISQCRRSREDSVVCCSMTRQVKTARRDAVNSERFPVLSHCDYMSDLAHVTVIFGTGRCWSWRLLFPVRCVEFLAFWLDVQYFHVSIVRIAGKRVTLLVEWNFVINSKRDGFGVEIWIPSELQERCHQLPSSVDRNVARFGRRNRE</sequence>
<dbReference type="EMBL" id="JAJSOF020000009">
    <property type="protein sequence ID" value="KAJ4446882.1"/>
    <property type="molecule type" value="Genomic_DNA"/>
</dbReference>
<dbReference type="PANTHER" id="PTHR47027:SF20">
    <property type="entry name" value="REVERSE TRANSCRIPTASE-LIKE PROTEIN WITH RNA-DIRECTED DNA POLYMERASE DOMAIN"/>
    <property type="match status" value="1"/>
</dbReference>
<feature type="domain" description="Reverse transcriptase" evidence="2">
    <location>
        <begin position="1"/>
        <end position="168"/>
    </location>
</feature>
<dbReference type="Proteomes" id="UP001148838">
    <property type="component" value="Unassembled WGS sequence"/>
</dbReference>
<accession>A0ABQ8TMD9</accession>
<evidence type="ECO:0000313" key="3">
    <source>
        <dbReference type="EMBL" id="KAJ4446882.1"/>
    </source>
</evidence>
<evidence type="ECO:0000259" key="2">
    <source>
        <dbReference type="PROSITE" id="PS50878"/>
    </source>
</evidence>
<dbReference type="InterPro" id="IPR000477">
    <property type="entry name" value="RT_dom"/>
</dbReference>
<proteinExistence type="predicted"/>
<dbReference type="PROSITE" id="PS50878">
    <property type="entry name" value="RT_POL"/>
    <property type="match status" value="1"/>
</dbReference>
<feature type="region of interest" description="Disordered" evidence="1">
    <location>
        <begin position="147"/>
        <end position="173"/>
    </location>
</feature>